<feature type="transmembrane region" description="Helical" evidence="7">
    <location>
        <begin position="216"/>
        <end position="238"/>
    </location>
</feature>
<evidence type="ECO:0000256" key="5">
    <source>
        <dbReference type="ARBA" id="ARBA00022989"/>
    </source>
</evidence>
<dbReference type="SUPFAM" id="SSF161098">
    <property type="entry name" value="MetI-like"/>
    <property type="match status" value="1"/>
</dbReference>
<dbReference type="PANTHER" id="PTHR43386">
    <property type="entry name" value="OLIGOPEPTIDE TRANSPORT SYSTEM PERMEASE PROTEIN APPC"/>
    <property type="match status" value="1"/>
</dbReference>
<dbReference type="OrthoDB" id="6637947at2"/>
<evidence type="ECO:0000256" key="6">
    <source>
        <dbReference type="ARBA" id="ARBA00023136"/>
    </source>
</evidence>
<dbReference type="STRING" id="525909.Afer_0173"/>
<name>C7M244_ACIFD</name>
<organism evidence="9 10">
    <name type="scientific">Acidimicrobium ferrooxidans (strain DSM 10331 / JCM 15462 / NBRC 103882 / ICP)</name>
    <dbReference type="NCBI Taxonomy" id="525909"/>
    <lineage>
        <taxon>Bacteria</taxon>
        <taxon>Bacillati</taxon>
        <taxon>Actinomycetota</taxon>
        <taxon>Acidimicrobiia</taxon>
        <taxon>Acidimicrobiales</taxon>
        <taxon>Acidimicrobiaceae</taxon>
        <taxon>Acidimicrobium</taxon>
    </lineage>
</organism>
<keyword evidence="6 7" id="KW-0472">Membrane</keyword>
<dbReference type="GO" id="GO:0071916">
    <property type="term" value="F:dipeptide transmembrane transporter activity"/>
    <property type="evidence" value="ECO:0007669"/>
    <property type="project" value="TreeGrafter"/>
</dbReference>
<feature type="transmembrane region" description="Helical" evidence="7">
    <location>
        <begin position="167"/>
        <end position="185"/>
    </location>
</feature>
<dbReference type="EMBL" id="CP001631">
    <property type="protein sequence ID" value="ACU53142.1"/>
    <property type="molecule type" value="Genomic_DNA"/>
</dbReference>
<evidence type="ECO:0000256" key="7">
    <source>
        <dbReference type="RuleBase" id="RU363032"/>
    </source>
</evidence>
<reference evidence="9 10" key="1">
    <citation type="journal article" date="2009" name="Stand. Genomic Sci.">
        <title>Complete genome sequence of Acidimicrobium ferrooxidans type strain (ICP).</title>
        <authorList>
            <person name="Clum A."/>
            <person name="Nolan M."/>
            <person name="Lang E."/>
            <person name="Glavina Del Rio T."/>
            <person name="Tice H."/>
            <person name="Copeland A."/>
            <person name="Cheng J.F."/>
            <person name="Lucas S."/>
            <person name="Chen F."/>
            <person name="Bruce D."/>
            <person name="Goodwin L."/>
            <person name="Pitluck S."/>
            <person name="Ivanova N."/>
            <person name="Mavrommatis K."/>
            <person name="Mikhailova N."/>
            <person name="Pati A."/>
            <person name="Chen A."/>
            <person name="Palaniappan K."/>
            <person name="Goker M."/>
            <person name="Spring S."/>
            <person name="Land M."/>
            <person name="Hauser L."/>
            <person name="Chang Y.J."/>
            <person name="Jeffries C.C."/>
            <person name="Chain P."/>
            <person name="Bristow J."/>
            <person name="Eisen J.A."/>
            <person name="Markowitz V."/>
            <person name="Hugenholtz P."/>
            <person name="Kyrpides N.C."/>
            <person name="Klenk H.P."/>
            <person name="Lapidus A."/>
        </authorList>
    </citation>
    <scope>NUCLEOTIDE SEQUENCE [LARGE SCALE GENOMIC DNA]</scope>
    <source>
        <strain evidence="10">DSM 10331 / JCM 15462 / NBRC 103882 / ICP</strain>
    </source>
</reference>
<keyword evidence="2 7" id="KW-0813">Transport</keyword>
<evidence type="ECO:0000259" key="8">
    <source>
        <dbReference type="PROSITE" id="PS50928"/>
    </source>
</evidence>
<dbReference type="RefSeq" id="WP_015797647.1">
    <property type="nucleotide sequence ID" value="NC_013124.1"/>
</dbReference>
<dbReference type="InterPro" id="IPR035906">
    <property type="entry name" value="MetI-like_sf"/>
</dbReference>
<dbReference type="Gene3D" id="1.10.3720.10">
    <property type="entry name" value="MetI-like"/>
    <property type="match status" value="1"/>
</dbReference>
<dbReference type="Pfam" id="PF00528">
    <property type="entry name" value="BPD_transp_1"/>
    <property type="match status" value="1"/>
</dbReference>
<comment type="similarity">
    <text evidence="7">Belongs to the binding-protein-dependent transport system permease family.</text>
</comment>
<evidence type="ECO:0000256" key="1">
    <source>
        <dbReference type="ARBA" id="ARBA00004651"/>
    </source>
</evidence>
<feature type="transmembrane region" description="Helical" evidence="7">
    <location>
        <begin position="273"/>
        <end position="297"/>
    </location>
</feature>
<dbReference type="PROSITE" id="PS50928">
    <property type="entry name" value="ABC_TM1"/>
    <property type="match status" value="1"/>
</dbReference>
<dbReference type="InterPro" id="IPR025966">
    <property type="entry name" value="OppC_N"/>
</dbReference>
<feature type="transmembrane region" description="Helical" evidence="7">
    <location>
        <begin position="45"/>
        <end position="64"/>
    </location>
</feature>
<evidence type="ECO:0000313" key="9">
    <source>
        <dbReference type="EMBL" id="ACU53142.1"/>
    </source>
</evidence>
<feature type="transmembrane region" description="Helical" evidence="7">
    <location>
        <begin position="106"/>
        <end position="128"/>
    </location>
</feature>
<accession>C7M244</accession>
<sequence>MSTPVTSAPAPAGAEAAAPVQSGSRARASLARIVGALWSNVRARIGIVILLAFVLMALAAPLIAPYSPTATSFADSLPPSAAHLLGTTSSGQDALSQLLYGARTSVLVAFAAGGISTVVAIVVGLIAGFSRGIVDETLSFVMNVMLVIPGLPLMIVITAYLPGRGPGVIIAVIALTGWAWGARVLRSQAKSVSARDFVLAARLAGDSSWRIVFREILPNMTSLIAASFFGAATAAVLAEAGLEFLGLGNPNAVSWGTMLYWAENSNALLTGQWGVIVGPGLCIALLASSLSLINFGVDALSNPRLRERA</sequence>
<dbReference type="AlphaFoldDB" id="C7M244"/>
<evidence type="ECO:0000256" key="2">
    <source>
        <dbReference type="ARBA" id="ARBA00022448"/>
    </source>
</evidence>
<evidence type="ECO:0000256" key="4">
    <source>
        <dbReference type="ARBA" id="ARBA00022692"/>
    </source>
</evidence>
<feature type="transmembrane region" description="Helical" evidence="7">
    <location>
        <begin position="140"/>
        <end position="161"/>
    </location>
</feature>
<dbReference type="InterPro" id="IPR050366">
    <property type="entry name" value="BP-dependent_transpt_permease"/>
</dbReference>
<protein>
    <submittedName>
        <fullName evidence="9">Binding-protein-dependent transport systems inner membrane component</fullName>
    </submittedName>
</protein>
<dbReference type="Proteomes" id="UP000000771">
    <property type="component" value="Chromosome"/>
</dbReference>
<dbReference type="Pfam" id="PF12911">
    <property type="entry name" value="OppC_N"/>
    <property type="match status" value="1"/>
</dbReference>
<gene>
    <name evidence="9" type="ordered locus">Afer_0173</name>
</gene>
<keyword evidence="5 7" id="KW-1133">Transmembrane helix</keyword>
<keyword evidence="4 7" id="KW-0812">Transmembrane</keyword>
<keyword evidence="3" id="KW-1003">Cell membrane</keyword>
<dbReference type="GO" id="GO:0005886">
    <property type="term" value="C:plasma membrane"/>
    <property type="evidence" value="ECO:0007669"/>
    <property type="project" value="UniProtKB-SubCell"/>
</dbReference>
<dbReference type="PANTHER" id="PTHR43386:SF1">
    <property type="entry name" value="D,D-DIPEPTIDE TRANSPORT SYSTEM PERMEASE PROTEIN DDPC-RELATED"/>
    <property type="match status" value="1"/>
</dbReference>
<evidence type="ECO:0000256" key="3">
    <source>
        <dbReference type="ARBA" id="ARBA00022475"/>
    </source>
</evidence>
<keyword evidence="10" id="KW-1185">Reference proteome</keyword>
<dbReference type="eggNOG" id="COG1173">
    <property type="taxonomic scope" value="Bacteria"/>
</dbReference>
<proteinExistence type="inferred from homology"/>
<dbReference type="HOGENOM" id="CLU_028518_8_0_11"/>
<dbReference type="CDD" id="cd06261">
    <property type="entry name" value="TM_PBP2"/>
    <property type="match status" value="1"/>
</dbReference>
<evidence type="ECO:0000313" key="10">
    <source>
        <dbReference type="Proteomes" id="UP000000771"/>
    </source>
</evidence>
<dbReference type="InterPro" id="IPR000515">
    <property type="entry name" value="MetI-like"/>
</dbReference>
<dbReference type="KEGG" id="afo:Afer_0173"/>
<comment type="subcellular location">
    <subcellularLocation>
        <location evidence="1 7">Cell membrane</location>
        <topology evidence="1 7">Multi-pass membrane protein</topology>
    </subcellularLocation>
</comment>
<feature type="domain" description="ABC transmembrane type-1" evidence="8">
    <location>
        <begin position="102"/>
        <end position="294"/>
    </location>
</feature>